<gene>
    <name evidence="2" type="ORF">GCM10008956_28910</name>
</gene>
<evidence type="ECO:0000313" key="3">
    <source>
        <dbReference type="Proteomes" id="UP000600547"/>
    </source>
</evidence>
<reference evidence="3" key="1">
    <citation type="journal article" date="2019" name="Int. J. Syst. Evol. Microbiol.">
        <title>The Global Catalogue of Microorganisms (GCM) 10K type strain sequencing project: providing services to taxonomists for standard genome sequencing and annotation.</title>
        <authorList>
            <consortium name="The Broad Institute Genomics Platform"/>
            <consortium name="The Broad Institute Genome Sequencing Center for Infectious Disease"/>
            <person name="Wu L."/>
            <person name="Ma J."/>
        </authorList>
    </citation>
    <scope>NUCLEOTIDE SEQUENCE [LARGE SCALE GENOMIC DNA]</scope>
    <source>
        <strain evidence="3">JCM 31047</strain>
    </source>
</reference>
<proteinExistence type="predicted"/>
<dbReference type="Proteomes" id="UP000600547">
    <property type="component" value="Unassembled WGS sequence"/>
</dbReference>
<comment type="caution">
    <text evidence="2">The sequence shown here is derived from an EMBL/GenBank/DDBJ whole genome shotgun (WGS) entry which is preliminary data.</text>
</comment>
<dbReference type="EMBL" id="BMQG01000010">
    <property type="protein sequence ID" value="GGM51066.1"/>
    <property type="molecule type" value="Genomic_DNA"/>
</dbReference>
<organism evidence="2 3">
    <name type="scientific">Deinococcus arenae</name>
    <dbReference type="NCBI Taxonomy" id="1452751"/>
    <lineage>
        <taxon>Bacteria</taxon>
        <taxon>Thermotogati</taxon>
        <taxon>Deinococcota</taxon>
        <taxon>Deinococci</taxon>
        <taxon>Deinococcales</taxon>
        <taxon>Deinococcaceae</taxon>
        <taxon>Deinococcus</taxon>
    </lineage>
</organism>
<dbReference type="InterPro" id="IPR011006">
    <property type="entry name" value="CheY-like_superfamily"/>
</dbReference>
<dbReference type="SUPFAM" id="SSF52172">
    <property type="entry name" value="CheY-like"/>
    <property type="match status" value="1"/>
</dbReference>
<evidence type="ECO:0000259" key="1">
    <source>
        <dbReference type="Pfam" id="PF14332"/>
    </source>
</evidence>
<dbReference type="Pfam" id="PF14332">
    <property type="entry name" value="DUF4388"/>
    <property type="match status" value="1"/>
</dbReference>
<name>A0A8H9GVI7_9DEIO</name>
<dbReference type="RefSeq" id="WP_110828578.1">
    <property type="nucleotide sequence ID" value="NZ_BMQG01000010.1"/>
</dbReference>
<dbReference type="InterPro" id="IPR025497">
    <property type="entry name" value="PatA-like_N"/>
</dbReference>
<evidence type="ECO:0000313" key="2">
    <source>
        <dbReference type="EMBL" id="GGM51066.1"/>
    </source>
</evidence>
<protein>
    <recommendedName>
        <fullName evidence="1">PatA-like N-terminal domain-containing protein</fullName>
    </recommendedName>
</protein>
<sequence length="252" mass="26179">MTAGDGAACLVVSPHLSRALSHAALIEAAGWSATTAAGGLHALTQIERERPALVAIDPALEDLSPADLHEILRDDPATAGTIVLIPGAQRPARYGGPFDVPVPAGLSAPAGLALALQVLDAQAAPRWHDPEEAALSGELSTLPLTDILLCAQELQLSGLLLIHLGAQPAHLVLRRGEIIDAECGDRPAPQAVTHLLASRVPGDFRFHLMSPDPLSAYPRGVTVPTARLLMEAAVHEDHAHAADPTQSALEAS</sequence>
<dbReference type="AlphaFoldDB" id="A0A8H9GVI7"/>
<keyword evidence="3" id="KW-1185">Reference proteome</keyword>
<accession>A0A8H9GVI7</accession>
<feature type="domain" description="PatA-like N-terminal" evidence="1">
    <location>
        <begin position="136"/>
        <end position="238"/>
    </location>
</feature>